<dbReference type="KEGG" id="fbl:Fbal_1184"/>
<dbReference type="EMBL" id="CP002209">
    <property type="protein sequence ID" value="ADN75393.1"/>
    <property type="molecule type" value="Genomic_DNA"/>
</dbReference>
<keyword evidence="2" id="KW-1185">Reference proteome</keyword>
<dbReference type="GeneID" id="67181417"/>
<organism evidence="1 2">
    <name type="scientific">Ferrimonas balearica (strain DSM 9799 / CCM 4581 / KCTC 23876 / PAT)</name>
    <dbReference type="NCBI Taxonomy" id="550540"/>
    <lineage>
        <taxon>Bacteria</taxon>
        <taxon>Pseudomonadati</taxon>
        <taxon>Pseudomonadota</taxon>
        <taxon>Gammaproteobacteria</taxon>
        <taxon>Alteromonadales</taxon>
        <taxon>Ferrimonadaceae</taxon>
        <taxon>Ferrimonas</taxon>
    </lineage>
</organism>
<sequence length="298" mass="32960">MGDEWLGHIIEGAYDAAVEGGWYDWLNSLRRALGGTGAVLALLPRHSAAHRALPIACGDKTLSTGAVQHYLSQRGVDPWYQQARRQRNQVVQLDESLRRDRLDSPLAELFRTLDCHYSVGSILSTEHGHHLLGLYRCQGQSDFCRQQLRAVEQIALHLRQAMALTPFLHERIGARLDASHLASEAQPQAVVRANGTLAYANAAMEHYLCDAQTPLRFRRGRLGARQPLLQRMLERTQAAACQGQLAERLGGRLPLGSDQVTIMPTPESVLAGAALWQIQPAHAEFSSQLLKSELLSPC</sequence>
<gene>
    <name evidence="1" type="ordered locus">Fbal_1184</name>
</gene>
<dbReference type="STRING" id="550540.Fbal_1184"/>
<protein>
    <submittedName>
        <fullName evidence="1">Uncharacterized protein</fullName>
    </submittedName>
</protein>
<dbReference type="HOGENOM" id="CLU_932998_0_0_6"/>
<dbReference type="AlphaFoldDB" id="E1SWA4"/>
<dbReference type="RefSeq" id="WP_013344699.1">
    <property type="nucleotide sequence ID" value="NC_014541.1"/>
</dbReference>
<name>E1SWA4_FERBD</name>
<evidence type="ECO:0000313" key="2">
    <source>
        <dbReference type="Proteomes" id="UP000006683"/>
    </source>
</evidence>
<dbReference type="Proteomes" id="UP000006683">
    <property type="component" value="Chromosome"/>
</dbReference>
<accession>E1SWA4</accession>
<evidence type="ECO:0000313" key="1">
    <source>
        <dbReference type="EMBL" id="ADN75393.1"/>
    </source>
</evidence>
<proteinExistence type="predicted"/>
<reference evidence="1 2" key="1">
    <citation type="journal article" date="2010" name="Stand. Genomic Sci.">
        <title>Complete genome sequence of Ferrimonas balearica type strain (PAT).</title>
        <authorList>
            <person name="Nolan M."/>
            <person name="Sikorski J."/>
            <person name="Davenport K."/>
            <person name="Lucas S."/>
            <person name="Glavina Del Rio T."/>
            <person name="Tice H."/>
            <person name="Cheng J."/>
            <person name="Goodwin L."/>
            <person name="Pitluck S."/>
            <person name="Liolios K."/>
            <person name="Ivanova N."/>
            <person name="Mavromatis K."/>
            <person name="Ovchinnikova G."/>
            <person name="Pati A."/>
            <person name="Chen A."/>
            <person name="Palaniappan K."/>
            <person name="Land M."/>
            <person name="Hauser L."/>
            <person name="Chang Y."/>
            <person name="Jeffries C."/>
            <person name="Tapia R."/>
            <person name="Brettin T."/>
            <person name="Detter J."/>
            <person name="Han C."/>
            <person name="Yasawong M."/>
            <person name="Rohde M."/>
            <person name="Tindall B."/>
            <person name="Goker M."/>
            <person name="Woyke T."/>
            <person name="Bristow J."/>
            <person name="Eisen J."/>
            <person name="Markowitz V."/>
            <person name="Hugenholtz P."/>
            <person name="Kyrpides N."/>
            <person name="Klenk H."/>
            <person name="Lapidus A."/>
        </authorList>
    </citation>
    <scope>NUCLEOTIDE SEQUENCE [LARGE SCALE GENOMIC DNA]</scope>
    <source>
        <strain evidence="2">DSM 9799 / CCM 4581 / KCTC 23876 / PAT</strain>
    </source>
</reference>
<dbReference type="OrthoDB" id="6396693at2"/>